<reference evidence="3" key="1">
    <citation type="submission" date="2025-08" db="UniProtKB">
        <authorList>
            <consortium name="RefSeq"/>
        </authorList>
    </citation>
    <scope>IDENTIFICATION</scope>
</reference>
<protein>
    <submittedName>
        <fullName evidence="3">Uncharacterized protein LOC136081202</fullName>
    </submittedName>
</protein>
<dbReference type="Pfam" id="PF03184">
    <property type="entry name" value="DDE_1"/>
    <property type="match status" value="1"/>
</dbReference>
<sequence length="115" mass="12908">MCAIINAVGNTIPPVFIYPRARFQERMLTGGPNGCVGFANNPSSGWMTGELFIRVLKHLKLHSKCNKENKILLLLDNHENHCTINAINFCRENGIDLLTFPPHCTHRLQPLDVSV</sequence>
<dbReference type="RefSeq" id="XP_065654572.1">
    <property type="nucleotide sequence ID" value="XM_065798500.1"/>
</dbReference>
<dbReference type="InterPro" id="IPR036397">
    <property type="entry name" value="RNaseH_sf"/>
</dbReference>
<evidence type="ECO:0000313" key="3">
    <source>
        <dbReference type="RefSeq" id="XP_065654572.1"/>
    </source>
</evidence>
<gene>
    <name evidence="3" type="primary">LOC136081202</name>
</gene>
<name>A0ABM4BZ90_HYDVU</name>
<evidence type="ECO:0000313" key="2">
    <source>
        <dbReference type="Proteomes" id="UP001652625"/>
    </source>
</evidence>
<evidence type="ECO:0000259" key="1">
    <source>
        <dbReference type="Pfam" id="PF03184"/>
    </source>
</evidence>
<dbReference type="Gene3D" id="3.30.420.10">
    <property type="entry name" value="Ribonuclease H-like superfamily/Ribonuclease H"/>
    <property type="match status" value="1"/>
</dbReference>
<dbReference type="PANTHER" id="PTHR19303">
    <property type="entry name" value="TRANSPOSON"/>
    <property type="match status" value="1"/>
</dbReference>
<organism evidence="2 3">
    <name type="scientific">Hydra vulgaris</name>
    <name type="common">Hydra</name>
    <name type="synonym">Hydra attenuata</name>
    <dbReference type="NCBI Taxonomy" id="6087"/>
    <lineage>
        <taxon>Eukaryota</taxon>
        <taxon>Metazoa</taxon>
        <taxon>Cnidaria</taxon>
        <taxon>Hydrozoa</taxon>
        <taxon>Hydroidolina</taxon>
        <taxon>Anthoathecata</taxon>
        <taxon>Aplanulata</taxon>
        <taxon>Hydridae</taxon>
        <taxon>Hydra</taxon>
    </lineage>
</organism>
<dbReference type="Proteomes" id="UP001652625">
    <property type="component" value="Chromosome 06"/>
</dbReference>
<accession>A0ABM4BZ90</accession>
<dbReference type="InterPro" id="IPR004875">
    <property type="entry name" value="DDE_SF_endonuclease_dom"/>
</dbReference>
<proteinExistence type="predicted"/>
<feature type="domain" description="DDE-1" evidence="1">
    <location>
        <begin position="43"/>
        <end position="115"/>
    </location>
</feature>
<dbReference type="InterPro" id="IPR050863">
    <property type="entry name" value="CenT-Element_Derived"/>
</dbReference>
<keyword evidence="2" id="KW-1185">Reference proteome</keyword>
<dbReference type="PANTHER" id="PTHR19303:SF71">
    <property type="entry name" value="ZINC FINGER PHD-TYPE DOMAIN-CONTAINING PROTEIN"/>
    <property type="match status" value="1"/>
</dbReference>
<dbReference type="GeneID" id="136081202"/>